<reference evidence="11 12" key="1">
    <citation type="submission" date="2019-06" db="EMBL/GenBank/DDBJ databases">
        <title>Whole genome sequence for Rhodospirillaceae sp. R148.</title>
        <authorList>
            <person name="Wang G."/>
        </authorList>
    </citation>
    <scope>NUCLEOTIDE SEQUENCE [LARGE SCALE GENOMIC DNA]</scope>
    <source>
        <strain evidence="11 12">R148</strain>
    </source>
</reference>
<comment type="function">
    <text evidence="1">Cytochrome c2 is found mainly in purple, non-sulfur, photosynthetic bacteria where it functions as the electron donor to the oxidized bacteriochlorophyll in the photophosphorylation pathway. However, it may also have a role in the respiratory chain and is found in some non-photosynthetic bacteria.</text>
</comment>
<evidence type="ECO:0000256" key="4">
    <source>
        <dbReference type="ARBA" id="ARBA00022617"/>
    </source>
</evidence>
<dbReference type="Pfam" id="PF00034">
    <property type="entry name" value="Cytochrom_C"/>
    <property type="match status" value="1"/>
</dbReference>
<feature type="chain" id="PRO_5022104056" evidence="9">
    <location>
        <begin position="22"/>
        <end position="319"/>
    </location>
</feature>
<dbReference type="SUPFAM" id="SSF101874">
    <property type="entry name" value="YceI-like"/>
    <property type="match status" value="1"/>
</dbReference>
<proteinExistence type="predicted"/>
<feature type="domain" description="Cytochrome c" evidence="10">
    <location>
        <begin position="220"/>
        <end position="318"/>
    </location>
</feature>
<evidence type="ECO:0000256" key="9">
    <source>
        <dbReference type="SAM" id="SignalP"/>
    </source>
</evidence>
<dbReference type="RefSeq" id="WP_142898872.1">
    <property type="nucleotide sequence ID" value="NZ_ML660060.1"/>
</dbReference>
<dbReference type="EMBL" id="VHSH01000009">
    <property type="protein sequence ID" value="TQV75885.1"/>
    <property type="molecule type" value="Genomic_DNA"/>
</dbReference>
<dbReference type="GO" id="GO:0009055">
    <property type="term" value="F:electron transfer activity"/>
    <property type="evidence" value="ECO:0007669"/>
    <property type="project" value="InterPro"/>
</dbReference>
<organism evidence="11 12">
    <name type="scientific">Denitrobaculum tricleocarpae</name>
    <dbReference type="NCBI Taxonomy" id="2591009"/>
    <lineage>
        <taxon>Bacteria</taxon>
        <taxon>Pseudomonadati</taxon>
        <taxon>Pseudomonadota</taxon>
        <taxon>Alphaproteobacteria</taxon>
        <taxon>Rhodospirillales</taxon>
        <taxon>Rhodospirillaceae</taxon>
        <taxon>Denitrobaculum</taxon>
    </lineage>
</organism>
<keyword evidence="6" id="KW-0249">Electron transport</keyword>
<keyword evidence="12" id="KW-1185">Reference proteome</keyword>
<accession>A0A545TFB4</accession>
<keyword evidence="7 8" id="KW-0408">Iron</keyword>
<dbReference type="PRINTS" id="PR00604">
    <property type="entry name" value="CYTCHRMECIAB"/>
</dbReference>
<evidence type="ECO:0000313" key="11">
    <source>
        <dbReference type="EMBL" id="TQV75885.1"/>
    </source>
</evidence>
<dbReference type="InterPro" id="IPR002327">
    <property type="entry name" value="Cyt_c_1A/1B"/>
</dbReference>
<evidence type="ECO:0000259" key="10">
    <source>
        <dbReference type="PROSITE" id="PS51007"/>
    </source>
</evidence>
<keyword evidence="3" id="KW-0602">Photosynthesis</keyword>
<dbReference type="Pfam" id="PF04264">
    <property type="entry name" value="YceI"/>
    <property type="match status" value="1"/>
</dbReference>
<name>A0A545TFB4_9PROT</name>
<dbReference type="InterPro" id="IPR009056">
    <property type="entry name" value="Cyt_c-like_dom"/>
</dbReference>
<dbReference type="PANTHER" id="PTHR11961">
    <property type="entry name" value="CYTOCHROME C"/>
    <property type="match status" value="1"/>
</dbReference>
<dbReference type="Gene3D" id="1.10.760.10">
    <property type="entry name" value="Cytochrome c-like domain"/>
    <property type="match status" value="1"/>
</dbReference>
<gene>
    <name evidence="11" type="ORF">FKG95_23560</name>
</gene>
<keyword evidence="4 8" id="KW-0349">Heme</keyword>
<dbReference type="Gene3D" id="2.40.128.110">
    <property type="entry name" value="Lipid/polyisoprenoid-binding, YceI-like"/>
    <property type="match status" value="1"/>
</dbReference>
<dbReference type="OrthoDB" id="5525824at2"/>
<dbReference type="InterPro" id="IPR036761">
    <property type="entry name" value="TTHA0802/YceI-like_sf"/>
</dbReference>
<dbReference type="SUPFAM" id="SSF46626">
    <property type="entry name" value="Cytochrome c"/>
    <property type="match status" value="1"/>
</dbReference>
<dbReference type="InterPro" id="IPR036909">
    <property type="entry name" value="Cyt_c-like_dom_sf"/>
</dbReference>
<sequence>MVKAIASAVFALAVLTGTAQAESWSLSSGESKVSFGSIKKGTIGEVHHFGEVSGQVAADGAVKIEIDVASVETWIDIRNERMLKWVFDSVNFPKAVISTQLDMSKLQALEPGETLSMDVTATLALAGQSSDIDASLFVARLSDGKVLVTSDELLMLDTADFNLTEGVEKLRQAAELSSIAQAAPISIRLVFTADEKSAGLSPAVVPAGLKVSAVAAAVTGDAAAGARAFRRCAACHEVKSEKNKVGPHLVGVVGRAAGSIKDYRYSEAMSSTAIVWTPETLGEFLKDPKKYLPGTKMVAKLKKQKDIDNIIAYLAEGPE</sequence>
<evidence type="ECO:0000256" key="3">
    <source>
        <dbReference type="ARBA" id="ARBA00022531"/>
    </source>
</evidence>
<protein>
    <submittedName>
        <fullName evidence="11">C-type cytochrome</fullName>
    </submittedName>
</protein>
<keyword evidence="9" id="KW-0732">Signal</keyword>
<dbReference type="SMART" id="SM00867">
    <property type="entry name" value="YceI"/>
    <property type="match status" value="1"/>
</dbReference>
<evidence type="ECO:0000256" key="1">
    <source>
        <dbReference type="ARBA" id="ARBA00003590"/>
    </source>
</evidence>
<dbReference type="GO" id="GO:0015979">
    <property type="term" value="P:photosynthesis"/>
    <property type="evidence" value="ECO:0007669"/>
    <property type="project" value="UniProtKB-KW"/>
</dbReference>
<dbReference type="AlphaFoldDB" id="A0A545TFB4"/>
<evidence type="ECO:0000256" key="6">
    <source>
        <dbReference type="ARBA" id="ARBA00022982"/>
    </source>
</evidence>
<comment type="caution">
    <text evidence="11">The sequence shown here is derived from an EMBL/GenBank/DDBJ whole genome shotgun (WGS) entry which is preliminary data.</text>
</comment>
<keyword evidence="2" id="KW-0813">Transport</keyword>
<dbReference type="GO" id="GO:0020037">
    <property type="term" value="F:heme binding"/>
    <property type="evidence" value="ECO:0007669"/>
    <property type="project" value="InterPro"/>
</dbReference>
<feature type="signal peptide" evidence="9">
    <location>
        <begin position="1"/>
        <end position="21"/>
    </location>
</feature>
<evidence type="ECO:0000256" key="7">
    <source>
        <dbReference type="ARBA" id="ARBA00023004"/>
    </source>
</evidence>
<dbReference type="Proteomes" id="UP000315252">
    <property type="component" value="Unassembled WGS sequence"/>
</dbReference>
<dbReference type="GO" id="GO:0046872">
    <property type="term" value="F:metal ion binding"/>
    <property type="evidence" value="ECO:0007669"/>
    <property type="project" value="UniProtKB-KW"/>
</dbReference>
<evidence type="ECO:0000256" key="8">
    <source>
        <dbReference type="PROSITE-ProRule" id="PRU00433"/>
    </source>
</evidence>
<dbReference type="PROSITE" id="PS51007">
    <property type="entry name" value="CYTC"/>
    <property type="match status" value="1"/>
</dbReference>
<keyword evidence="5 8" id="KW-0479">Metal-binding</keyword>
<dbReference type="InterPro" id="IPR007372">
    <property type="entry name" value="Lipid/polyisoprenoid-bd_YceI"/>
</dbReference>
<evidence type="ECO:0000313" key="12">
    <source>
        <dbReference type="Proteomes" id="UP000315252"/>
    </source>
</evidence>
<evidence type="ECO:0000256" key="2">
    <source>
        <dbReference type="ARBA" id="ARBA00022448"/>
    </source>
</evidence>
<evidence type="ECO:0000256" key="5">
    <source>
        <dbReference type="ARBA" id="ARBA00022723"/>
    </source>
</evidence>